<dbReference type="HOGENOM" id="CLU_2158723_0_0_1"/>
<dbReference type="AlphaFoldDB" id="A0A0C2YNC0"/>
<name>A0A0C2YNC0_HEBCY</name>
<keyword evidence="2" id="KW-1185">Reference proteome</keyword>
<reference evidence="1 2" key="1">
    <citation type="submission" date="2014-04" db="EMBL/GenBank/DDBJ databases">
        <authorList>
            <consortium name="DOE Joint Genome Institute"/>
            <person name="Kuo A."/>
            <person name="Gay G."/>
            <person name="Dore J."/>
            <person name="Kohler A."/>
            <person name="Nagy L.G."/>
            <person name="Floudas D."/>
            <person name="Copeland A."/>
            <person name="Barry K.W."/>
            <person name="Cichocki N."/>
            <person name="Veneault-Fourrey C."/>
            <person name="LaButti K."/>
            <person name="Lindquist E.A."/>
            <person name="Lipzen A."/>
            <person name="Lundell T."/>
            <person name="Morin E."/>
            <person name="Murat C."/>
            <person name="Sun H."/>
            <person name="Tunlid A."/>
            <person name="Henrissat B."/>
            <person name="Grigoriev I.V."/>
            <person name="Hibbett D.S."/>
            <person name="Martin F."/>
            <person name="Nordberg H.P."/>
            <person name="Cantor M.N."/>
            <person name="Hua S.X."/>
        </authorList>
    </citation>
    <scope>NUCLEOTIDE SEQUENCE [LARGE SCALE GENOMIC DNA]</scope>
    <source>
        <strain evidence="2">h7</strain>
    </source>
</reference>
<gene>
    <name evidence="1" type="ORF">M413DRAFT_119624</name>
</gene>
<protein>
    <submittedName>
        <fullName evidence="1">Uncharacterized protein</fullName>
    </submittedName>
</protein>
<sequence>MDTSPRILRWNTSTPTQCALKDFGTLLGWTNRPDSHISESHITHGGVKIHSSEVPLIVVAARLQTTTLGNGKSPKSFPPRPFLEFLPKSSNDDTHFITVPRASSIYHAKAL</sequence>
<organism evidence="1 2">
    <name type="scientific">Hebeloma cylindrosporum</name>
    <dbReference type="NCBI Taxonomy" id="76867"/>
    <lineage>
        <taxon>Eukaryota</taxon>
        <taxon>Fungi</taxon>
        <taxon>Dikarya</taxon>
        <taxon>Basidiomycota</taxon>
        <taxon>Agaricomycotina</taxon>
        <taxon>Agaricomycetes</taxon>
        <taxon>Agaricomycetidae</taxon>
        <taxon>Agaricales</taxon>
        <taxon>Agaricineae</taxon>
        <taxon>Hymenogastraceae</taxon>
        <taxon>Hebeloma</taxon>
    </lineage>
</organism>
<proteinExistence type="predicted"/>
<reference evidence="2" key="2">
    <citation type="submission" date="2015-01" db="EMBL/GenBank/DDBJ databases">
        <title>Evolutionary Origins and Diversification of the Mycorrhizal Mutualists.</title>
        <authorList>
            <consortium name="DOE Joint Genome Institute"/>
            <consortium name="Mycorrhizal Genomics Consortium"/>
            <person name="Kohler A."/>
            <person name="Kuo A."/>
            <person name="Nagy L.G."/>
            <person name="Floudas D."/>
            <person name="Copeland A."/>
            <person name="Barry K.W."/>
            <person name="Cichocki N."/>
            <person name="Veneault-Fourrey C."/>
            <person name="LaButti K."/>
            <person name="Lindquist E.A."/>
            <person name="Lipzen A."/>
            <person name="Lundell T."/>
            <person name="Morin E."/>
            <person name="Murat C."/>
            <person name="Riley R."/>
            <person name="Ohm R."/>
            <person name="Sun H."/>
            <person name="Tunlid A."/>
            <person name="Henrissat B."/>
            <person name="Grigoriev I.V."/>
            <person name="Hibbett D.S."/>
            <person name="Martin F."/>
        </authorList>
    </citation>
    <scope>NUCLEOTIDE SEQUENCE [LARGE SCALE GENOMIC DNA]</scope>
    <source>
        <strain evidence="2">h7</strain>
    </source>
</reference>
<evidence type="ECO:0000313" key="1">
    <source>
        <dbReference type="EMBL" id="KIM42522.1"/>
    </source>
</evidence>
<evidence type="ECO:0000313" key="2">
    <source>
        <dbReference type="Proteomes" id="UP000053424"/>
    </source>
</evidence>
<accession>A0A0C2YNC0</accession>
<dbReference type="EMBL" id="KN831777">
    <property type="protein sequence ID" value="KIM42522.1"/>
    <property type="molecule type" value="Genomic_DNA"/>
</dbReference>
<dbReference type="Proteomes" id="UP000053424">
    <property type="component" value="Unassembled WGS sequence"/>
</dbReference>